<evidence type="ECO:0000256" key="2">
    <source>
        <dbReference type="ARBA" id="ARBA00034078"/>
    </source>
</evidence>
<dbReference type="PANTHER" id="PTHR33221:SF4">
    <property type="entry name" value="HTH-TYPE TRANSCRIPTIONAL REPRESSOR NSRR"/>
    <property type="match status" value="1"/>
</dbReference>
<dbReference type="Gene3D" id="1.10.10.10">
    <property type="entry name" value="Winged helix-like DNA-binding domain superfamily/Winged helix DNA-binding domain"/>
    <property type="match status" value="1"/>
</dbReference>
<evidence type="ECO:0000256" key="1">
    <source>
        <dbReference type="ARBA" id="ARBA00023125"/>
    </source>
</evidence>
<dbReference type="InterPro" id="IPR036390">
    <property type="entry name" value="WH_DNA-bd_sf"/>
</dbReference>
<dbReference type="InterPro" id="IPR030489">
    <property type="entry name" value="TR_Rrf2-type_CS"/>
</dbReference>
<dbReference type="PANTHER" id="PTHR33221">
    <property type="entry name" value="WINGED HELIX-TURN-HELIX TRANSCRIPTIONAL REGULATOR, RRF2 FAMILY"/>
    <property type="match status" value="1"/>
</dbReference>
<dbReference type="Proteomes" id="UP001208656">
    <property type="component" value="Unassembled WGS sequence"/>
</dbReference>
<name>A0ABT2WL83_9BACI</name>
<keyword evidence="5" id="KW-1185">Reference proteome</keyword>
<dbReference type="RefSeq" id="WP_173661392.1">
    <property type="nucleotide sequence ID" value="NZ_JAOUSE010000028.1"/>
</dbReference>
<sequence>MRMTLYTDYSLRTLIYLAAMDQNRLCNIQEIADAYNISKNHLMKVIHNLGKLGYIETIRGRNGGFKLAKKPDKINIGELVRQTEDGFYLVDCMDPNHPNPCILTNYCGLTRVFREALNAYFQVLDQFTLADIVRTPHLYKRILQQE</sequence>
<dbReference type="EMBL" id="JAOUSE010000028">
    <property type="protein sequence ID" value="MCU9594752.1"/>
    <property type="molecule type" value="Genomic_DNA"/>
</dbReference>
<gene>
    <name evidence="4" type="ORF">OEV82_09920</name>
</gene>
<evidence type="ECO:0000313" key="4">
    <source>
        <dbReference type="EMBL" id="MCU9594752.1"/>
    </source>
</evidence>
<comment type="caution">
    <text evidence="4">The sequence shown here is derived from an EMBL/GenBank/DDBJ whole genome shotgun (WGS) entry which is preliminary data.</text>
</comment>
<dbReference type="PROSITE" id="PS01332">
    <property type="entry name" value="HTH_RRF2_1"/>
    <property type="match status" value="1"/>
</dbReference>
<accession>A0ABT2WL83</accession>
<dbReference type="SUPFAM" id="SSF46785">
    <property type="entry name" value="Winged helix' DNA-binding domain"/>
    <property type="match status" value="1"/>
</dbReference>
<comment type="cofactor">
    <cofactor evidence="2">
        <name>[2Fe-2S] cluster</name>
        <dbReference type="ChEBI" id="CHEBI:190135"/>
    </cofactor>
</comment>
<reference evidence="4 5" key="1">
    <citation type="submission" date="2022-10" db="EMBL/GenBank/DDBJ databases">
        <title>Description of Fervidibacillus gen. nov. in the family Fervidibacillaceae fam. nov. with two species, Fervidibacillus albus sp. nov., and Fervidibacillus halotolerans sp. nov., isolated from tidal flat sediments.</title>
        <authorList>
            <person name="Kwon K.K."/>
            <person name="Yang S.-H."/>
        </authorList>
    </citation>
    <scope>NUCLEOTIDE SEQUENCE [LARGE SCALE GENOMIC DNA]</scope>
    <source>
        <strain evidence="4 5">DSM 23332</strain>
    </source>
</reference>
<proteinExistence type="predicted"/>
<dbReference type="Pfam" id="PF02082">
    <property type="entry name" value="Rrf2"/>
    <property type="match status" value="1"/>
</dbReference>
<organism evidence="4 5">
    <name type="scientific">Pallidibacillus thermolactis</name>
    <dbReference type="NCBI Taxonomy" id="251051"/>
    <lineage>
        <taxon>Bacteria</taxon>
        <taxon>Bacillati</taxon>
        <taxon>Bacillota</taxon>
        <taxon>Bacilli</taxon>
        <taxon>Bacillales</taxon>
        <taxon>Bacillaceae</taxon>
        <taxon>Pallidibacillus</taxon>
    </lineage>
</organism>
<dbReference type="InterPro" id="IPR000944">
    <property type="entry name" value="Tscrpt_reg_Rrf2"/>
</dbReference>
<dbReference type="PROSITE" id="PS51197">
    <property type="entry name" value="HTH_RRF2_2"/>
    <property type="match status" value="1"/>
</dbReference>
<evidence type="ECO:0000313" key="5">
    <source>
        <dbReference type="Proteomes" id="UP001208656"/>
    </source>
</evidence>
<dbReference type="NCBIfam" id="TIGR00738">
    <property type="entry name" value="rrf2_super"/>
    <property type="match status" value="1"/>
</dbReference>
<keyword evidence="1" id="KW-0238">DNA-binding</keyword>
<dbReference type="InterPro" id="IPR036388">
    <property type="entry name" value="WH-like_DNA-bd_sf"/>
</dbReference>
<protein>
    <recommendedName>
        <fullName evidence="3">HTH-type transcriptional regulator NsrR</fullName>
    </recommendedName>
</protein>
<evidence type="ECO:0000256" key="3">
    <source>
        <dbReference type="ARBA" id="ARBA00040173"/>
    </source>
</evidence>